<dbReference type="EMBL" id="JACGDG010000002">
    <property type="protein sequence ID" value="MBA6114804.1"/>
    <property type="molecule type" value="Genomic_DNA"/>
</dbReference>
<organism evidence="1 2">
    <name type="scientific">Pseudomonas putida</name>
    <name type="common">Arthrobacter siderocapsulatus</name>
    <dbReference type="NCBI Taxonomy" id="303"/>
    <lineage>
        <taxon>Bacteria</taxon>
        <taxon>Pseudomonadati</taxon>
        <taxon>Pseudomonadota</taxon>
        <taxon>Gammaproteobacteria</taxon>
        <taxon>Pseudomonadales</taxon>
        <taxon>Pseudomonadaceae</taxon>
        <taxon>Pseudomonas</taxon>
    </lineage>
</organism>
<protein>
    <submittedName>
        <fullName evidence="1">Uncharacterized protein</fullName>
    </submittedName>
</protein>
<dbReference type="RefSeq" id="WP_182387239.1">
    <property type="nucleotide sequence ID" value="NZ_JACGDG010000002.1"/>
</dbReference>
<accession>A0A7W2QHT9</accession>
<evidence type="ECO:0000313" key="1">
    <source>
        <dbReference type="EMBL" id="MBA6114804.1"/>
    </source>
</evidence>
<proteinExistence type="predicted"/>
<dbReference type="AlphaFoldDB" id="A0A7W2QHT9"/>
<reference evidence="1 2" key="1">
    <citation type="submission" date="2020-07" db="EMBL/GenBank/DDBJ databases">
        <title>Diversity of carbapenemase encoding genes among Pseudomonas putida group clinical isolates in a tertiary Brazilian hospital.</title>
        <authorList>
            <person name="Alberto-Lei F."/>
            <person name="Nodari C.S."/>
            <person name="Streling A.P."/>
            <person name="Paulino J.T."/>
            <person name="Bessa-Neto F.O."/>
            <person name="Cayo R."/>
            <person name="Gales A.C."/>
        </authorList>
    </citation>
    <scope>NUCLEOTIDE SEQUENCE [LARGE SCALE GENOMIC DNA]</scope>
    <source>
        <strain evidence="1 2">12464</strain>
    </source>
</reference>
<name>A0A7W2QHT9_PSEPU</name>
<sequence>MNLKEFLVPTTLEVGRIIRGFETPSTFNFMNLEYHASATQQADATRAQNKEGVIRALRLRTAIAHYIAQPPFSIPRIAAHP</sequence>
<dbReference type="Proteomes" id="UP000553948">
    <property type="component" value="Unassembled WGS sequence"/>
</dbReference>
<comment type="caution">
    <text evidence="1">The sequence shown here is derived from an EMBL/GenBank/DDBJ whole genome shotgun (WGS) entry which is preliminary data.</text>
</comment>
<gene>
    <name evidence="1" type="ORF">H4C47_03520</name>
</gene>
<evidence type="ECO:0000313" key="2">
    <source>
        <dbReference type="Proteomes" id="UP000553948"/>
    </source>
</evidence>